<dbReference type="GO" id="GO:0016829">
    <property type="term" value="F:lyase activity"/>
    <property type="evidence" value="ECO:0007669"/>
    <property type="project" value="UniProtKB-KW"/>
</dbReference>
<evidence type="ECO:0000259" key="6">
    <source>
        <dbReference type="Pfam" id="PF16889"/>
    </source>
</evidence>
<dbReference type="RefSeq" id="WP_108620010.1">
    <property type="nucleotide sequence ID" value="NZ_CP028901.1"/>
</dbReference>
<dbReference type="OrthoDB" id="9763014at2"/>
<dbReference type="PANTHER" id="PTHR39210:SF1">
    <property type="entry name" value="HEPARIN-SULFATE LYASE"/>
    <property type="match status" value="1"/>
</dbReference>
<reference evidence="7 8" key="1">
    <citation type="submission" date="2018-04" db="EMBL/GenBank/DDBJ databases">
        <title>Bordetella sp. HZ20 isolated from seawater.</title>
        <authorList>
            <person name="Sun C."/>
        </authorList>
    </citation>
    <scope>NUCLEOTIDE SEQUENCE [LARGE SCALE GENOMIC DNA]</scope>
    <source>
        <strain evidence="7 8">HZ20</strain>
    </source>
</reference>
<keyword evidence="4" id="KW-0456">Lyase</keyword>
<accession>A0A2R4XFQ5</accession>
<proteinExistence type="predicted"/>
<evidence type="ECO:0000256" key="1">
    <source>
        <dbReference type="ARBA" id="ARBA00004418"/>
    </source>
</evidence>
<dbReference type="Proteomes" id="UP000244571">
    <property type="component" value="Chromosome"/>
</dbReference>
<dbReference type="GO" id="GO:0042597">
    <property type="term" value="C:periplasmic space"/>
    <property type="evidence" value="ECO:0007669"/>
    <property type="project" value="UniProtKB-SubCell"/>
</dbReference>
<comment type="subcellular location">
    <subcellularLocation>
        <location evidence="1">Periplasm</location>
    </subcellularLocation>
</comment>
<evidence type="ECO:0000313" key="7">
    <source>
        <dbReference type="EMBL" id="AWB32569.1"/>
    </source>
</evidence>
<dbReference type="InterPro" id="IPR012480">
    <property type="entry name" value="Hepar_II_III_C"/>
</dbReference>
<keyword evidence="3" id="KW-0574">Periplasm</keyword>
<dbReference type="Gene3D" id="1.50.10.100">
    <property type="entry name" value="Chondroitin AC/alginate lyase"/>
    <property type="match status" value="1"/>
</dbReference>
<name>A0A2R4XFQ5_9BURK</name>
<evidence type="ECO:0000256" key="3">
    <source>
        <dbReference type="ARBA" id="ARBA00022764"/>
    </source>
</evidence>
<dbReference type="AlphaFoldDB" id="A0A2R4XFQ5"/>
<evidence type="ECO:0000256" key="4">
    <source>
        <dbReference type="ARBA" id="ARBA00023239"/>
    </source>
</evidence>
<dbReference type="SUPFAM" id="SSF48230">
    <property type="entry name" value="Chondroitin AC/alginate lyase"/>
    <property type="match status" value="1"/>
</dbReference>
<dbReference type="PANTHER" id="PTHR39210">
    <property type="entry name" value="HEPARIN-SULFATE LYASE"/>
    <property type="match status" value="1"/>
</dbReference>
<evidence type="ECO:0000313" key="8">
    <source>
        <dbReference type="Proteomes" id="UP000244571"/>
    </source>
</evidence>
<protein>
    <submittedName>
        <fullName evidence="7">Uncharacterized protein</fullName>
    </submittedName>
</protein>
<evidence type="ECO:0000256" key="2">
    <source>
        <dbReference type="ARBA" id="ARBA00022729"/>
    </source>
</evidence>
<sequence>MPLKPSDSYEILCCVDNKVKRLSAQSRNKELGEKLVVKQQLELAPFKAVPFSGWGDWEQDPLNNRSWQWRLNWLSFLSYLMAYHHASGDEAVLDSAREAIQSWLDAYLETDTSYPFEFIWHDHATALRAEQLVLFAYYCREHAPEWVSKHAEFLTYLEQALVVHGQWLAKDSFYSEHTNHGLEQARVLLLLGTVFEGEQAREWQQIAIRRISSELTFAFTDEGVHVENSPAYHIFVFKVFLGIIKDYPEEVLGDLAEQFSQFSAKALSFITHILRPDGKLPPIGDTEQLPTSDAYRDMFGHRLEYQHFLYALTQGKQGIRPPVLNRVYPKSGYAIFRDQWPAKEHYQKAFHLIAKVGCSSRYHHQQDEGHISLYAGGEDWLIDSGLYNYINKDPVRKYMRGRPGHNVPIISHASYAKEFQHRLSAWQVTDHSEAAPAPQLTMRLDVLPPVVHERKVAFDAAAKVLKVEDTVSADDGQQRNVTFQWHFPKDKMLTIEDSQVVVISPTGSRLTIEFEGEIPDNLSVAKGREGDKVFSCISYKANQVESSQVLRVMFKERRGLNVTTRFRFAMAEDKVAPASEKADIPEFPLATLLGTSRQVDPVTQSVMIGSSPAYLALVRSHREQMIGHVSLLVNDSADCKQAQAQLKEHYLTTWLSCRPLTSTPLITADKAALKGLEGIGRLVITPTGFTEKRLATVLLTMLPPLFKRMTKTGEVWISTDLPDSLKALCTTWAKRRGLAVNVVTGLGAAMEVSHD</sequence>
<evidence type="ECO:0000259" key="5">
    <source>
        <dbReference type="Pfam" id="PF07940"/>
    </source>
</evidence>
<organism evidence="7 8">
    <name type="scientific">Orrella marina</name>
    <dbReference type="NCBI Taxonomy" id="2163011"/>
    <lineage>
        <taxon>Bacteria</taxon>
        <taxon>Pseudomonadati</taxon>
        <taxon>Pseudomonadota</taxon>
        <taxon>Betaproteobacteria</taxon>
        <taxon>Burkholderiales</taxon>
        <taxon>Alcaligenaceae</taxon>
        <taxon>Orrella</taxon>
    </lineage>
</organism>
<dbReference type="Pfam" id="PF16889">
    <property type="entry name" value="Hepar_II_III_N"/>
    <property type="match status" value="1"/>
</dbReference>
<feature type="domain" description="Heparinase II/III-like C-terminal" evidence="5">
    <location>
        <begin position="327"/>
        <end position="529"/>
    </location>
</feature>
<keyword evidence="2" id="KW-0732">Signal</keyword>
<feature type="domain" description="Heparin-sulfate lyase N-terminal" evidence="6">
    <location>
        <begin position="55"/>
        <end position="295"/>
    </location>
</feature>
<dbReference type="KEGG" id="boz:DBV39_01265"/>
<dbReference type="EMBL" id="CP028901">
    <property type="protein sequence ID" value="AWB32569.1"/>
    <property type="molecule type" value="Genomic_DNA"/>
</dbReference>
<gene>
    <name evidence="7" type="ORF">DBV39_01265</name>
</gene>
<dbReference type="InterPro" id="IPR031680">
    <property type="entry name" value="Hepar_II_III_N"/>
</dbReference>
<keyword evidence="8" id="KW-1185">Reference proteome</keyword>
<dbReference type="Pfam" id="PF07940">
    <property type="entry name" value="Hepar_II_III_C"/>
    <property type="match status" value="1"/>
</dbReference>
<dbReference type="Gene3D" id="2.70.98.70">
    <property type="match status" value="1"/>
</dbReference>
<dbReference type="InterPro" id="IPR008929">
    <property type="entry name" value="Chondroitin_lyas"/>
</dbReference>